<proteinExistence type="predicted"/>
<feature type="compositionally biased region" description="Basic and acidic residues" evidence="1">
    <location>
        <begin position="34"/>
        <end position="50"/>
    </location>
</feature>
<sequence>MRSMSDVFAALIPPAVVATVFCTFIYKLLRREMAPRTSDGRSVHDPDVARSTDATSTETTDAPRTDPGVVKEDGAKDAAASVSEVRGGGDGSDNH</sequence>
<dbReference type="EMBL" id="BAABDD010000054">
    <property type="protein sequence ID" value="GAA3766675.1"/>
    <property type="molecule type" value="Genomic_DNA"/>
</dbReference>
<comment type="caution">
    <text evidence="3">The sequence shown here is derived from an EMBL/GenBank/DDBJ whole genome shotgun (WGS) entry which is preliminary data.</text>
</comment>
<evidence type="ECO:0000256" key="1">
    <source>
        <dbReference type="SAM" id="MobiDB-lite"/>
    </source>
</evidence>
<evidence type="ECO:0000256" key="2">
    <source>
        <dbReference type="SAM" id="Phobius"/>
    </source>
</evidence>
<keyword evidence="2" id="KW-0472">Membrane</keyword>
<gene>
    <name evidence="3" type="ORF">GCM10022402_49770</name>
</gene>
<evidence type="ECO:0008006" key="5">
    <source>
        <dbReference type="Google" id="ProtNLM"/>
    </source>
</evidence>
<keyword evidence="2" id="KW-0812">Transmembrane</keyword>
<name>A0ABP7GLM7_9ACTN</name>
<dbReference type="Proteomes" id="UP001500908">
    <property type="component" value="Unassembled WGS sequence"/>
</dbReference>
<feature type="region of interest" description="Disordered" evidence="1">
    <location>
        <begin position="34"/>
        <end position="95"/>
    </location>
</feature>
<reference evidence="4" key="1">
    <citation type="journal article" date="2019" name="Int. J. Syst. Evol. Microbiol.">
        <title>The Global Catalogue of Microorganisms (GCM) 10K type strain sequencing project: providing services to taxonomists for standard genome sequencing and annotation.</title>
        <authorList>
            <consortium name="The Broad Institute Genomics Platform"/>
            <consortium name="The Broad Institute Genome Sequencing Center for Infectious Disease"/>
            <person name="Wu L."/>
            <person name="Ma J."/>
        </authorList>
    </citation>
    <scope>NUCLEOTIDE SEQUENCE [LARGE SCALE GENOMIC DNA]</scope>
    <source>
        <strain evidence="4">JCM 17137</strain>
    </source>
</reference>
<feature type="compositionally biased region" description="Basic and acidic residues" evidence="1">
    <location>
        <begin position="61"/>
        <end position="76"/>
    </location>
</feature>
<accession>A0ABP7GLM7</accession>
<feature type="transmembrane region" description="Helical" evidence="2">
    <location>
        <begin position="6"/>
        <end position="26"/>
    </location>
</feature>
<feature type="compositionally biased region" description="Gly residues" evidence="1">
    <location>
        <begin position="86"/>
        <end position="95"/>
    </location>
</feature>
<evidence type="ECO:0000313" key="3">
    <source>
        <dbReference type="EMBL" id="GAA3766675.1"/>
    </source>
</evidence>
<keyword evidence="4" id="KW-1185">Reference proteome</keyword>
<feature type="compositionally biased region" description="Low complexity" evidence="1">
    <location>
        <begin position="51"/>
        <end position="60"/>
    </location>
</feature>
<keyword evidence="2" id="KW-1133">Transmembrane helix</keyword>
<protein>
    <recommendedName>
        <fullName evidence="5">Secreted protein</fullName>
    </recommendedName>
</protein>
<organism evidence="3 4">
    <name type="scientific">Salinactinospora qingdaonensis</name>
    <dbReference type="NCBI Taxonomy" id="702744"/>
    <lineage>
        <taxon>Bacteria</taxon>
        <taxon>Bacillati</taxon>
        <taxon>Actinomycetota</taxon>
        <taxon>Actinomycetes</taxon>
        <taxon>Streptosporangiales</taxon>
        <taxon>Nocardiopsidaceae</taxon>
        <taxon>Salinactinospora</taxon>
    </lineage>
</organism>
<evidence type="ECO:0000313" key="4">
    <source>
        <dbReference type="Proteomes" id="UP001500908"/>
    </source>
</evidence>